<accession>A0ABQ4CMG8</accession>
<proteinExistence type="predicted"/>
<protein>
    <recommendedName>
        <fullName evidence="1">SnoaL-like domain-containing protein</fullName>
    </recommendedName>
</protein>
<dbReference type="InterPro" id="IPR032710">
    <property type="entry name" value="NTF2-like_dom_sf"/>
</dbReference>
<dbReference type="Proteomes" id="UP000604117">
    <property type="component" value="Unassembled WGS sequence"/>
</dbReference>
<dbReference type="EMBL" id="BONE01000012">
    <property type="protein sequence ID" value="GIF72477.1"/>
    <property type="molecule type" value="Genomic_DNA"/>
</dbReference>
<feature type="domain" description="SnoaL-like" evidence="1">
    <location>
        <begin position="5"/>
        <end position="98"/>
    </location>
</feature>
<dbReference type="InterPro" id="IPR037401">
    <property type="entry name" value="SnoaL-like"/>
</dbReference>
<keyword evidence="3" id="KW-1185">Reference proteome</keyword>
<reference evidence="2 3" key="1">
    <citation type="submission" date="2021-01" db="EMBL/GenBank/DDBJ databases">
        <title>Whole genome shotgun sequence of Asanoa siamensis NBRC 107932.</title>
        <authorList>
            <person name="Komaki H."/>
            <person name="Tamura T."/>
        </authorList>
    </citation>
    <scope>NUCLEOTIDE SEQUENCE [LARGE SCALE GENOMIC DNA]</scope>
    <source>
        <strain evidence="2 3">NBRC 107932</strain>
    </source>
</reference>
<sequence length="121" mass="13649">MIIERAFAELIGTGTVDGLDTVLRDDFVHHRPDGRRTKDEWLDAVRTAMGPLAGMRVEVDHMLADGDHVVMHSRRSLPGGPTIAVVDIWRFADGRVVEAWETIEPVHHAAANMTWWQPDHH</sequence>
<dbReference type="Gene3D" id="3.10.450.50">
    <property type="match status" value="1"/>
</dbReference>
<evidence type="ECO:0000313" key="3">
    <source>
        <dbReference type="Proteomes" id="UP000604117"/>
    </source>
</evidence>
<evidence type="ECO:0000313" key="2">
    <source>
        <dbReference type="EMBL" id="GIF72477.1"/>
    </source>
</evidence>
<dbReference type="SUPFAM" id="SSF54427">
    <property type="entry name" value="NTF2-like"/>
    <property type="match status" value="1"/>
</dbReference>
<dbReference type="Pfam" id="PF12680">
    <property type="entry name" value="SnoaL_2"/>
    <property type="match status" value="1"/>
</dbReference>
<comment type="caution">
    <text evidence="2">The sequence shown here is derived from an EMBL/GenBank/DDBJ whole genome shotgun (WGS) entry which is preliminary data.</text>
</comment>
<gene>
    <name evidence="2" type="ORF">Asi02nite_19950</name>
</gene>
<name>A0ABQ4CMG8_9ACTN</name>
<organism evidence="2 3">
    <name type="scientific">Asanoa siamensis</name>
    <dbReference type="NCBI Taxonomy" id="926357"/>
    <lineage>
        <taxon>Bacteria</taxon>
        <taxon>Bacillati</taxon>
        <taxon>Actinomycetota</taxon>
        <taxon>Actinomycetes</taxon>
        <taxon>Micromonosporales</taxon>
        <taxon>Micromonosporaceae</taxon>
        <taxon>Asanoa</taxon>
    </lineage>
</organism>
<evidence type="ECO:0000259" key="1">
    <source>
        <dbReference type="Pfam" id="PF12680"/>
    </source>
</evidence>